<dbReference type="SUPFAM" id="SSF56601">
    <property type="entry name" value="beta-lactamase/transpeptidase-like"/>
    <property type="match status" value="1"/>
</dbReference>
<dbReference type="EC" id="3.5.1.2" evidence="3 6"/>
<dbReference type="PATRIC" id="fig|456.5.peg.687"/>
<reference evidence="7 8" key="1">
    <citation type="submission" date="2015-11" db="EMBL/GenBank/DDBJ databases">
        <title>Genomic analysis of 38 Legionella species identifies large and diverse effector repertoires.</title>
        <authorList>
            <person name="Burstein D."/>
            <person name="Amaro F."/>
            <person name="Zusman T."/>
            <person name="Lifshitz Z."/>
            <person name="Cohen O."/>
            <person name="Gilbert J.A."/>
            <person name="Pupko T."/>
            <person name="Shuman H.A."/>
            <person name="Segal G."/>
        </authorList>
    </citation>
    <scope>NUCLEOTIDE SEQUENCE [LARGE SCALE GENOMIC DNA]</scope>
    <source>
        <strain evidence="7 8">BL-540</strain>
    </source>
</reference>
<dbReference type="STRING" id="456.Ljor_0650"/>
<name>A0A0W0V8D6_9GAMM</name>
<dbReference type="NCBIfam" id="TIGR03814">
    <property type="entry name" value="Gln_ase"/>
    <property type="match status" value="1"/>
</dbReference>
<dbReference type="EMBL" id="LNYJ01000011">
    <property type="protein sequence ID" value="KTD16344.1"/>
    <property type="molecule type" value="Genomic_DNA"/>
</dbReference>
<evidence type="ECO:0000256" key="3">
    <source>
        <dbReference type="ARBA" id="ARBA00012918"/>
    </source>
</evidence>
<evidence type="ECO:0000256" key="4">
    <source>
        <dbReference type="ARBA" id="ARBA00022801"/>
    </source>
</evidence>
<feature type="binding site" evidence="6">
    <location>
        <position position="203"/>
    </location>
    <ligand>
        <name>substrate</name>
    </ligand>
</feature>
<feature type="binding site" evidence="6">
    <location>
        <position position="179"/>
    </location>
    <ligand>
        <name>substrate</name>
    </ligand>
</feature>
<dbReference type="InterPro" id="IPR015868">
    <property type="entry name" value="Glutaminase"/>
</dbReference>
<evidence type="ECO:0000256" key="2">
    <source>
        <dbReference type="ARBA" id="ARBA00011881"/>
    </source>
</evidence>
<gene>
    <name evidence="6" type="primary">glsA</name>
    <name evidence="7" type="ORF">Ljor_0650</name>
</gene>
<comment type="catalytic activity">
    <reaction evidence="5 6">
        <text>L-glutamine + H2O = L-glutamate + NH4(+)</text>
        <dbReference type="Rhea" id="RHEA:15889"/>
        <dbReference type="ChEBI" id="CHEBI:15377"/>
        <dbReference type="ChEBI" id="CHEBI:28938"/>
        <dbReference type="ChEBI" id="CHEBI:29985"/>
        <dbReference type="ChEBI" id="CHEBI:58359"/>
        <dbReference type="EC" id="3.5.1.2"/>
    </reaction>
</comment>
<dbReference type="PANTHER" id="PTHR12544:SF29">
    <property type="entry name" value="GLUTAMINASE"/>
    <property type="match status" value="1"/>
</dbReference>
<dbReference type="GO" id="GO:0006537">
    <property type="term" value="P:glutamate biosynthetic process"/>
    <property type="evidence" value="ECO:0007669"/>
    <property type="project" value="TreeGrafter"/>
</dbReference>
<comment type="caution">
    <text evidence="7">The sequence shown here is derived from an EMBL/GenBank/DDBJ whole genome shotgun (WGS) entry which is preliminary data.</text>
</comment>
<evidence type="ECO:0000256" key="5">
    <source>
        <dbReference type="ARBA" id="ARBA00049534"/>
    </source>
</evidence>
<dbReference type="InterPro" id="IPR012338">
    <property type="entry name" value="Beta-lactam/transpept-like"/>
</dbReference>
<feature type="binding site" evidence="6">
    <location>
        <position position="78"/>
    </location>
    <ligand>
        <name>substrate</name>
    </ligand>
</feature>
<evidence type="ECO:0000256" key="1">
    <source>
        <dbReference type="ARBA" id="ARBA00011076"/>
    </source>
</evidence>
<dbReference type="HAMAP" id="MF_00313">
    <property type="entry name" value="Glutaminase"/>
    <property type="match status" value="1"/>
</dbReference>
<feature type="binding site" evidence="6">
    <location>
        <position position="172"/>
    </location>
    <ligand>
        <name>substrate</name>
    </ligand>
</feature>
<evidence type="ECO:0000313" key="8">
    <source>
        <dbReference type="Proteomes" id="UP000055035"/>
    </source>
</evidence>
<dbReference type="AlphaFoldDB" id="A0A0W0V8D6"/>
<keyword evidence="6" id="KW-0007">Acetylation</keyword>
<dbReference type="Pfam" id="PF04960">
    <property type="entry name" value="Glutaminase"/>
    <property type="match status" value="1"/>
</dbReference>
<comment type="subunit">
    <text evidence="2 6">Homotetramer.</text>
</comment>
<dbReference type="Gene3D" id="3.40.710.10">
    <property type="entry name" value="DD-peptidase/beta-lactamase superfamily"/>
    <property type="match status" value="1"/>
</dbReference>
<feature type="binding site" evidence="6">
    <location>
        <position position="255"/>
    </location>
    <ligand>
        <name>substrate</name>
    </ligand>
</feature>
<proteinExistence type="inferred from homology"/>
<feature type="binding site" evidence="6">
    <location>
        <position position="129"/>
    </location>
    <ligand>
        <name>substrate</name>
    </ligand>
</feature>
<organism evidence="7 8">
    <name type="scientific">Legionella jordanis</name>
    <dbReference type="NCBI Taxonomy" id="456"/>
    <lineage>
        <taxon>Bacteria</taxon>
        <taxon>Pseudomonadati</taxon>
        <taxon>Pseudomonadota</taxon>
        <taxon>Gammaproteobacteria</taxon>
        <taxon>Legionellales</taxon>
        <taxon>Legionellaceae</taxon>
        <taxon>Legionella</taxon>
    </lineage>
</organism>
<sequence>MQNHFLRPEQSMTENSITIDLLKQLVSKAELNQDGETANYIPELANVNKDLTAIAVQTLNGEQLSYSNDSLAPVTLQSTGKMITLIGLLEEFGLEQVFQWVKVEPSGDDFASITRLEQFGPKPSNPMLNAGAITLCSHIPGKGEQQFAWLEFWVQKLFNQKLSINPLVFASEKRTGNRNRSLAYLLKSRNNLAADVNETLDLYFALCSYEAMLEQMLYLPTLLANLGRDPITQEQIISGETCKITLAIMATCGLYDETGTHMVRTGMPAKSGVSGYTIAVVPKKAGIVVLSPRVNAKGNSIRGEIMLEELSKTMDWHFATP</sequence>
<dbReference type="GO" id="GO:0006543">
    <property type="term" value="P:L-glutamine catabolic process"/>
    <property type="evidence" value="ECO:0007669"/>
    <property type="project" value="TreeGrafter"/>
</dbReference>
<keyword evidence="4 6" id="KW-0378">Hydrolase</keyword>
<dbReference type="GO" id="GO:0004359">
    <property type="term" value="F:glutaminase activity"/>
    <property type="evidence" value="ECO:0007669"/>
    <property type="project" value="UniProtKB-UniRule"/>
</dbReference>
<evidence type="ECO:0000313" key="7">
    <source>
        <dbReference type="EMBL" id="KTD16344.1"/>
    </source>
</evidence>
<feature type="binding site" evidence="6">
    <location>
        <position position="273"/>
    </location>
    <ligand>
        <name>substrate</name>
    </ligand>
</feature>
<accession>A0A0W0V8D6</accession>
<dbReference type="PANTHER" id="PTHR12544">
    <property type="entry name" value="GLUTAMINASE"/>
    <property type="match status" value="1"/>
</dbReference>
<evidence type="ECO:0000256" key="6">
    <source>
        <dbReference type="HAMAP-Rule" id="MF_00313"/>
    </source>
</evidence>
<keyword evidence="8" id="KW-1185">Reference proteome</keyword>
<dbReference type="Proteomes" id="UP000055035">
    <property type="component" value="Unassembled WGS sequence"/>
</dbReference>
<comment type="similarity">
    <text evidence="1 6">Belongs to the glutaminase family.</text>
</comment>
<protein>
    <recommendedName>
        <fullName evidence="3 6">Glutaminase</fullName>
        <ecNumber evidence="3 6">3.5.1.2</ecNumber>
    </recommendedName>
</protein>